<feature type="domain" description="Putative auto-transporter adhesin head GIN" evidence="2">
    <location>
        <begin position="50"/>
        <end position="234"/>
    </location>
</feature>
<dbReference type="AlphaFoldDB" id="A0A2M7T7Y0"/>
<gene>
    <name evidence="3" type="ORF">COY37_05725</name>
</gene>
<comment type="caution">
    <text evidence="3">The sequence shown here is derived from an EMBL/GenBank/DDBJ whole genome shotgun (WGS) entry which is preliminary data.</text>
</comment>
<dbReference type="Proteomes" id="UP000230956">
    <property type="component" value="Unassembled WGS sequence"/>
</dbReference>
<dbReference type="InterPro" id="IPR021255">
    <property type="entry name" value="DUF2807"/>
</dbReference>
<feature type="transmembrane region" description="Helical" evidence="1">
    <location>
        <begin position="12"/>
        <end position="36"/>
    </location>
</feature>
<evidence type="ECO:0000313" key="3">
    <source>
        <dbReference type="EMBL" id="PIZ38848.1"/>
    </source>
</evidence>
<dbReference type="EMBL" id="PFNG01000136">
    <property type="protein sequence ID" value="PIZ38848.1"/>
    <property type="molecule type" value="Genomic_DNA"/>
</dbReference>
<keyword evidence="1" id="KW-0812">Transmembrane</keyword>
<organism evidence="3 4">
    <name type="scientific">Candidatus Aquicultor secundus</name>
    <dbReference type="NCBI Taxonomy" id="1973895"/>
    <lineage>
        <taxon>Bacteria</taxon>
        <taxon>Bacillati</taxon>
        <taxon>Actinomycetota</taxon>
        <taxon>Candidatus Aquicultoria</taxon>
        <taxon>Candidatus Aquicultorales</taxon>
        <taxon>Candidatus Aquicultoraceae</taxon>
        <taxon>Candidatus Aquicultor</taxon>
    </lineage>
</organism>
<evidence type="ECO:0000313" key="4">
    <source>
        <dbReference type="Proteomes" id="UP000230956"/>
    </source>
</evidence>
<dbReference type="PANTHER" id="PTHR39200">
    <property type="entry name" value="HYPOTHETICAL EXPORTED PROTEIN"/>
    <property type="match status" value="1"/>
</dbReference>
<dbReference type="Pfam" id="PF10988">
    <property type="entry name" value="DUF2807"/>
    <property type="match status" value="1"/>
</dbReference>
<accession>A0A2M7T7Y0</accession>
<keyword evidence="1" id="KW-1133">Transmembrane helix</keyword>
<evidence type="ECO:0000256" key="1">
    <source>
        <dbReference type="SAM" id="Phobius"/>
    </source>
</evidence>
<dbReference type="PROSITE" id="PS51257">
    <property type="entry name" value="PROKAR_LIPOPROTEIN"/>
    <property type="match status" value="1"/>
</dbReference>
<sequence>MRIDISGARKTISLAIISFLLIAIAVFLGSCGGVVVGSGNVKTETRDVRNFNRISLDGMGNLIIKQGDTESLKIEAEDNILPQIITAVNNGQLDISFKRAGFPIRLVPSKPINFFVTVKNLNGIDLSGVANIKEAKIKTDTMDLSTSGSSDVTLNIEANELTSRSSGSTKFNMSGTVDRQQVDISGSGTYSAADLASQDCGVTISGSGSCTVRASGTLDVRISGSGEVSYIGNPSVAQSISGSGTVRKLSR</sequence>
<evidence type="ECO:0000259" key="2">
    <source>
        <dbReference type="Pfam" id="PF10988"/>
    </source>
</evidence>
<keyword evidence="1" id="KW-0472">Membrane</keyword>
<proteinExistence type="predicted"/>
<protein>
    <recommendedName>
        <fullName evidence="2">Putative auto-transporter adhesin head GIN domain-containing protein</fullName>
    </recommendedName>
</protein>
<dbReference type="PANTHER" id="PTHR39200:SF1">
    <property type="entry name" value="AUTO-TRANSPORTER ADHESIN HEAD GIN DOMAIN-CONTAINING PROTEIN-RELATED"/>
    <property type="match status" value="1"/>
</dbReference>
<dbReference type="Gene3D" id="2.160.20.120">
    <property type="match status" value="1"/>
</dbReference>
<dbReference type="RefSeq" id="WP_286679247.1">
    <property type="nucleotide sequence ID" value="NZ_MNXI01000139.1"/>
</dbReference>
<reference evidence="4" key="1">
    <citation type="submission" date="2017-09" db="EMBL/GenBank/DDBJ databases">
        <title>Depth-based differentiation of microbial function through sediment-hosted aquifers and enrichment of novel symbionts in the deep terrestrial subsurface.</title>
        <authorList>
            <person name="Probst A.J."/>
            <person name="Ladd B."/>
            <person name="Jarett J.K."/>
            <person name="Geller-Mcgrath D.E."/>
            <person name="Sieber C.M.K."/>
            <person name="Emerson J.B."/>
            <person name="Anantharaman K."/>
            <person name="Thomas B.C."/>
            <person name="Malmstrom R."/>
            <person name="Stieglmeier M."/>
            <person name="Klingl A."/>
            <person name="Woyke T."/>
            <person name="Ryan C.M."/>
            <person name="Banfield J.F."/>
        </authorList>
    </citation>
    <scope>NUCLEOTIDE SEQUENCE [LARGE SCALE GENOMIC DNA]</scope>
</reference>
<name>A0A2M7T7Y0_9ACTN</name>